<name>A0A0L0G7Q8_9EUKA</name>
<feature type="compositionally biased region" description="Polar residues" evidence="5">
    <location>
        <begin position="1248"/>
        <end position="1265"/>
    </location>
</feature>
<feature type="compositionally biased region" description="Basic and acidic residues" evidence="5">
    <location>
        <begin position="1570"/>
        <end position="1598"/>
    </location>
</feature>
<dbReference type="PANTHER" id="PTHR21597">
    <property type="entry name" value="THO2 PROTEIN"/>
    <property type="match status" value="1"/>
</dbReference>
<proteinExistence type="inferred from homology"/>
<feature type="compositionally biased region" description="Basic and acidic residues" evidence="5">
    <location>
        <begin position="1266"/>
        <end position="1275"/>
    </location>
</feature>
<gene>
    <name evidence="9" type="ORF">SARC_03511</name>
</gene>
<evidence type="ECO:0000256" key="4">
    <source>
        <dbReference type="ARBA" id="ARBA00023242"/>
    </source>
</evidence>
<feature type="compositionally biased region" description="Polar residues" evidence="5">
    <location>
        <begin position="1196"/>
        <end position="1229"/>
    </location>
</feature>
<comment type="similarity">
    <text evidence="2">Belongs to the THOC2 family.</text>
</comment>
<feature type="compositionally biased region" description="Low complexity" evidence="5">
    <location>
        <begin position="1518"/>
        <end position="1531"/>
    </location>
</feature>
<evidence type="ECO:0000313" key="10">
    <source>
        <dbReference type="Proteomes" id="UP000054560"/>
    </source>
</evidence>
<feature type="compositionally biased region" description="Basic residues" evidence="5">
    <location>
        <begin position="1640"/>
        <end position="1649"/>
    </location>
</feature>
<feature type="compositionally biased region" description="Basic and acidic residues" evidence="5">
    <location>
        <begin position="1536"/>
        <end position="1547"/>
    </location>
</feature>
<keyword evidence="4" id="KW-0539">Nucleus</keyword>
<dbReference type="OrthoDB" id="29024at2759"/>
<evidence type="ECO:0000259" key="8">
    <source>
        <dbReference type="Pfam" id="PF16134"/>
    </source>
</evidence>
<feature type="region of interest" description="Disordered" evidence="5">
    <location>
        <begin position="1192"/>
        <end position="1649"/>
    </location>
</feature>
<protein>
    <recommendedName>
        <fullName evidence="3">THO complex subunit 2</fullName>
    </recommendedName>
</protein>
<accession>A0A0L0G7Q8</accession>
<dbReference type="InterPro" id="IPR032302">
    <property type="entry name" value="THOC2_N"/>
</dbReference>
<sequence length="1649" mass="185905">MIPSQVNFTTALAAAFKSKNDDATALLEERLLDVIWTLDHHLAPDDDQETFSEQRTRLVSVVSDLKDLGVLTESRMKSRLETGLLVKTGTVPNVVYFSKSIRIARTKMFYKQNKYNLCREVAEGYSRLVDELIPGVADGNVQKQAQVTVNNIHKIIGFFSLDPNRVVEVIFSCFEELVDDEAYSKFYLEIITVFNATKDTLTALLGFRFKSVQTAIAELVIDEKTPVPAEGLTPRNLYRIAALMVKHDLVDMIRLWDFLIPEDKSMVEVQKERRETMMKASAQILVIDLSRTGGDEDYNIEVAKRQDLDDYKRQTKRKDIIYYRNNQKLNFIHHMIVVQDMRSFSRLLTRVPLELLTSSPETIDALLKLLHVAIEPIYRPLQHSWMQKSMKNAHVAALYKGVVRLQKEGKGIAVCRKLTDLLDHVYPILARIGCHVYTDVLFITKLARLTKRVYEVYADSVDEKAKHDAEYVAPTQAEKDRLEALWTETRNILTRVVLSSMSLKPGNPGLNEEVYAVVSKLPYETRYTIYASWLDMYTVTPLLLQQKNWCIFEARRALKRLTKENPNETGRVLCKIAHSNPFTVFHEVMDKVSSYTNFIEPLIEGFSTLTDLDKDILTFCVIVHFRDTRKKRMEVMMPALKAISTFCGMLYNRMWATDFSSLLYYVAGQLSRNDVLDLGLLKALTEHMAGVESTDNLNEEQMECQCGGLRLRIEGGTWIKQDSSQLRLVGKPTVRLLEELSHTGLVMPLILLIEARKRDLLQLKEPAEKKRRINDEKTAADLYDICHDSLLQLIELLQRYLPDTEYDAIIPSFETLAVEHGLSMEVAFLLHRPRIAREIGKRLLILANGETNSTKLMVFNAQAFEEITEPYAALIEKQYPDQWEHITPRLYVSFWAMSQYDLKVPTAAYEKIIKKMKESLSDPFSDEIKKEYSQMARNKIKKVNKQRLDLLEKELKEHQTNQKLVLYRLRKELPKYFKDGCGQAGVDAYIQMCVNPRQRFGPIDALYCAEFTRLLHAQSAPNFATHAYLNQILADPKGTISSSTPNQAQRYSRFLWHTLKWMNHWTKDKGTFLKECSMSPGFKSLKSEGRVSFLEFQNQIYRLQSEVLANSFYDLINSPDRIDNRNALQVLQALCPQKLVPVFPVLASVGKKLSKLAGQHKEIDSLSATVTAYQGLIEYHERQKFYMTPEALGQPAKSSTSTDSSVKAQQNTSKTVKGKSAKSTTQTDSKTGAVTGSGSGVGKQQSSAAKQEGSTPKQQATSTKVQDIDTTRHMGESMAKGQQGSTAKTTGGGAKPTGTGGKAKANTDMQPTIKVQTPQPEPPTSQQNSGRQAQDERSPRQHQHTSNVSTTYSDDRKSGHRSPLLSAGGHDRGASTHERVSISHERGGRGSAMRDRDSGGRGEKRTYDSISGYADHPSGYSDLNTSRAGSMGRGPSATYDGDDDRYTERRGDSRARSRGPDRNDHRLDANGGGTHSYDDRGDRNRGSSRGRDRDRSTDRNNSAAPTKEQQQQHHHQQQRMNNNHNNNTHAGMGRGDGSDGGRKRDADAMGQGWDRSPKRSRRTPDNLLDNDGRPMRDRGGGGGGNRKDRLDMDRHDGRQGAPGSGHGNTRMVMNTGNEGGAGRGGFGNGTGGKRKDKDGRQKKRNKYND</sequence>
<feature type="compositionally biased region" description="Low complexity" evidence="5">
    <location>
        <begin position="1280"/>
        <end position="1289"/>
    </location>
</feature>
<dbReference type="InterPro" id="IPR040007">
    <property type="entry name" value="Tho2"/>
</dbReference>
<dbReference type="eggNOG" id="KOG1874">
    <property type="taxonomic scope" value="Eukaryota"/>
</dbReference>
<organism evidence="9 10">
    <name type="scientific">Sphaeroforma arctica JP610</name>
    <dbReference type="NCBI Taxonomy" id="667725"/>
    <lineage>
        <taxon>Eukaryota</taxon>
        <taxon>Ichthyosporea</taxon>
        <taxon>Ichthyophonida</taxon>
        <taxon>Sphaeroforma</taxon>
    </lineage>
</organism>
<dbReference type="Pfam" id="PF16134">
    <property type="entry name" value="THOC2_N"/>
    <property type="match status" value="2"/>
</dbReference>
<dbReference type="GO" id="GO:0000445">
    <property type="term" value="C:THO complex part of transcription export complex"/>
    <property type="evidence" value="ECO:0007669"/>
    <property type="project" value="TreeGrafter"/>
</dbReference>
<dbReference type="STRING" id="667725.A0A0L0G7Q8"/>
<dbReference type="Pfam" id="PF11262">
    <property type="entry name" value="Tho2"/>
    <property type="match status" value="1"/>
</dbReference>
<evidence type="ECO:0000256" key="5">
    <source>
        <dbReference type="SAM" id="MobiDB-lite"/>
    </source>
</evidence>
<dbReference type="EMBL" id="KQ241776">
    <property type="protein sequence ID" value="KNC84263.1"/>
    <property type="molecule type" value="Genomic_DNA"/>
</dbReference>
<evidence type="ECO:0000256" key="1">
    <source>
        <dbReference type="ARBA" id="ARBA00004123"/>
    </source>
</evidence>
<feature type="compositionally biased region" description="Gly residues" evidence="5">
    <location>
        <begin position="1617"/>
        <end position="1631"/>
    </location>
</feature>
<feature type="domain" description="THO complex subunit 2 N-terminal" evidence="8">
    <location>
        <begin position="411"/>
        <end position="571"/>
    </location>
</feature>
<feature type="compositionally biased region" description="Basic and acidic residues" evidence="5">
    <location>
        <begin position="1444"/>
        <end position="1468"/>
    </location>
</feature>
<feature type="domain" description="THO complex subunitTHOC2 N-terminal" evidence="7">
    <location>
        <begin position="573"/>
        <end position="634"/>
    </location>
</feature>
<dbReference type="GO" id="GO:0003729">
    <property type="term" value="F:mRNA binding"/>
    <property type="evidence" value="ECO:0007669"/>
    <property type="project" value="TreeGrafter"/>
</dbReference>
<dbReference type="InterPro" id="IPR021418">
    <property type="entry name" value="THO_THOC2_C"/>
</dbReference>
<evidence type="ECO:0000259" key="6">
    <source>
        <dbReference type="Pfam" id="PF11262"/>
    </source>
</evidence>
<reference evidence="9 10" key="1">
    <citation type="submission" date="2011-02" db="EMBL/GenBank/DDBJ databases">
        <title>The Genome Sequence of Sphaeroforma arctica JP610.</title>
        <authorList>
            <consortium name="The Broad Institute Genome Sequencing Platform"/>
            <person name="Russ C."/>
            <person name="Cuomo C."/>
            <person name="Young S.K."/>
            <person name="Zeng Q."/>
            <person name="Gargeya S."/>
            <person name="Alvarado L."/>
            <person name="Berlin A."/>
            <person name="Chapman S.B."/>
            <person name="Chen Z."/>
            <person name="Freedman E."/>
            <person name="Gellesch M."/>
            <person name="Goldberg J."/>
            <person name="Griggs A."/>
            <person name="Gujja S."/>
            <person name="Heilman E."/>
            <person name="Heiman D."/>
            <person name="Howarth C."/>
            <person name="Mehta T."/>
            <person name="Neiman D."/>
            <person name="Pearson M."/>
            <person name="Roberts A."/>
            <person name="Saif S."/>
            <person name="Shea T."/>
            <person name="Shenoy N."/>
            <person name="Sisk P."/>
            <person name="Stolte C."/>
            <person name="Sykes S."/>
            <person name="White J."/>
            <person name="Yandava C."/>
            <person name="Burger G."/>
            <person name="Gray M.W."/>
            <person name="Holland P.W.H."/>
            <person name="King N."/>
            <person name="Lang F.B.F."/>
            <person name="Roger A.J."/>
            <person name="Ruiz-Trillo I."/>
            <person name="Haas B."/>
            <person name="Nusbaum C."/>
            <person name="Birren B."/>
        </authorList>
    </citation>
    <scope>NUCLEOTIDE SEQUENCE [LARGE SCALE GENOMIC DNA]</scope>
    <source>
        <strain evidence="9 10">JP610</strain>
    </source>
</reference>
<dbReference type="RefSeq" id="XP_014158165.1">
    <property type="nucleotide sequence ID" value="XM_014302690.1"/>
</dbReference>
<feature type="domain" description="THO complex subunit 2 N-terminal" evidence="8">
    <location>
        <begin position="24"/>
        <end position="408"/>
    </location>
</feature>
<comment type="subcellular location">
    <subcellularLocation>
        <location evidence="1">Nucleus</location>
    </subcellularLocation>
</comment>
<dbReference type="GO" id="GO:0006397">
    <property type="term" value="P:mRNA processing"/>
    <property type="evidence" value="ECO:0007669"/>
    <property type="project" value="InterPro"/>
</dbReference>
<evidence type="ECO:0000259" key="7">
    <source>
        <dbReference type="Pfam" id="PF11732"/>
    </source>
</evidence>
<evidence type="ECO:0000256" key="2">
    <source>
        <dbReference type="ARBA" id="ARBA00007857"/>
    </source>
</evidence>
<feature type="compositionally biased region" description="Basic and acidic residues" evidence="5">
    <location>
        <begin position="1369"/>
        <end position="1407"/>
    </location>
</feature>
<dbReference type="Proteomes" id="UP000054560">
    <property type="component" value="Unassembled WGS sequence"/>
</dbReference>
<feature type="compositionally biased region" description="Basic and acidic residues" evidence="5">
    <location>
        <begin position="1476"/>
        <end position="1498"/>
    </location>
</feature>
<feature type="compositionally biased region" description="Gly residues" evidence="5">
    <location>
        <begin position="1290"/>
        <end position="1301"/>
    </location>
</feature>
<dbReference type="Pfam" id="PF11732">
    <property type="entry name" value="Thoc2"/>
    <property type="match status" value="1"/>
</dbReference>
<keyword evidence="10" id="KW-1185">Reference proteome</keyword>
<dbReference type="GeneID" id="25904015"/>
<dbReference type="InterPro" id="IPR021726">
    <property type="entry name" value="THO_THOC2_N"/>
</dbReference>
<feature type="domain" description="THO complex subunitTHOC2 C-terminal" evidence="6">
    <location>
        <begin position="883"/>
        <end position="1159"/>
    </location>
</feature>
<evidence type="ECO:0000256" key="3">
    <source>
        <dbReference type="ARBA" id="ARBA00019596"/>
    </source>
</evidence>
<dbReference type="GO" id="GO:0006406">
    <property type="term" value="P:mRNA export from nucleus"/>
    <property type="evidence" value="ECO:0007669"/>
    <property type="project" value="InterPro"/>
</dbReference>
<evidence type="ECO:0000313" key="9">
    <source>
        <dbReference type="EMBL" id="KNC84263.1"/>
    </source>
</evidence>
<dbReference type="PANTHER" id="PTHR21597:SF0">
    <property type="entry name" value="THO COMPLEX SUBUNIT 2"/>
    <property type="match status" value="1"/>
</dbReference>